<keyword evidence="2" id="KW-0472">Membrane</keyword>
<feature type="transmembrane region" description="Helical" evidence="2">
    <location>
        <begin position="463"/>
        <end position="485"/>
    </location>
</feature>
<dbReference type="GO" id="GO:0042910">
    <property type="term" value="F:xenobiotic transmembrane transporter activity"/>
    <property type="evidence" value="ECO:0007669"/>
    <property type="project" value="TreeGrafter"/>
</dbReference>
<gene>
    <name evidence="3" type="primary">mdtC</name>
    <name evidence="3" type="ORF">IMCC3317_38040</name>
</gene>
<dbReference type="Gene3D" id="3.30.70.1440">
    <property type="entry name" value="Multidrug efflux transporter AcrB pore domain"/>
    <property type="match status" value="1"/>
</dbReference>
<dbReference type="Gene3D" id="3.30.70.1430">
    <property type="entry name" value="Multidrug efflux transporter AcrB pore domain"/>
    <property type="match status" value="2"/>
</dbReference>
<feature type="transmembrane region" description="Helical" evidence="2">
    <location>
        <begin position="944"/>
        <end position="966"/>
    </location>
</feature>
<feature type="transmembrane region" description="Helical" evidence="2">
    <location>
        <begin position="385"/>
        <end position="409"/>
    </location>
</feature>
<name>A0A7L4ZPH4_9FLAO</name>
<reference evidence="3 4" key="1">
    <citation type="journal article" date="2013" name="Int. J. Syst. Evol. Microbiol.">
        <title>Kordia antarctica sp. nov., isolated from Antarctic seawater.</title>
        <authorList>
            <person name="Baek K."/>
            <person name="Choi A."/>
            <person name="Kang I."/>
            <person name="Lee K."/>
            <person name="Cho J.C."/>
        </authorList>
    </citation>
    <scope>NUCLEOTIDE SEQUENCE [LARGE SCALE GENOMIC DNA]</scope>
    <source>
        <strain evidence="3 4">IMCC3317</strain>
    </source>
</reference>
<feature type="coiled-coil region" evidence="1">
    <location>
        <begin position="279"/>
        <end position="306"/>
    </location>
</feature>
<evidence type="ECO:0000256" key="1">
    <source>
        <dbReference type="SAM" id="Coils"/>
    </source>
</evidence>
<keyword evidence="2" id="KW-0812">Transmembrane</keyword>
<keyword evidence="1" id="KW-0175">Coiled coil</keyword>
<dbReference type="InterPro" id="IPR001036">
    <property type="entry name" value="Acrflvin-R"/>
</dbReference>
<dbReference type="InterPro" id="IPR027463">
    <property type="entry name" value="AcrB_DN_DC_subdom"/>
</dbReference>
<keyword evidence="2" id="KW-1133">Transmembrane helix</keyword>
<dbReference type="SUPFAM" id="SSF82693">
    <property type="entry name" value="Multidrug efflux transporter AcrB pore domain, PN1, PN2, PC1 and PC2 subdomains"/>
    <property type="match status" value="1"/>
</dbReference>
<dbReference type="PRINTS" id="PR00702">
    <property type="entry name" value="ACRIFLAVINRP"/>
</dbReference>
<dbReference type="Gene3D" id="3.30.70.1320">
    <property type="entry name" value="Multidrug efflux transporter AcrB pore domain like"/>
    <property type="match status" value="1"/>
</dbReference>
<feature type="transmembrane region" description="Helical" evidence="2">
    <location>
        <begin position="843"/>
        <end position="862"/>
    </location>
</feature>
<feature type="transmembrane region" description="Helical" evidence="2">
    <location>
        <begin position="335"/>
        <end position="352"/>
    </location>
</feature>
<feature type="transmembrane region" description="Helical" evidence="2">
    <location>
        <begin position="430"/>
        <end position="451"/>
    </location>
</feature>
<dbReference type="Gene3D" id="1.20.1640.10">
    <property type="entry name" value="Multidrug efflux transporter AcrB transmembrane domain"/>
    <property type="match status" value="2"/>
</dbReference>
<dbReference type="EMBL" id="CP019288">
    <property type="protein sequence ID" value="QHI38411.1"/>
    <property type="molecule type" value="Genomic_DNA"/>
</dbReference>
<dbReference type="Pfam" id="PF00873">
    <property type="entry name" value="ACR_tran"/>
    <property type="match status" value="1"/>
</dbReference>
<dbReference type="GO" id="GO:0005886">
    <property type="term" value="C:plasma membrane"/>
    <property type="evidence" value="ECO:0007669"/>
    <property type="project" value="TreeGrafter"/>
</dbReference>
<sequence length="1004" mass="113897">MIKFLVSRPIAVFMATLAFILLGITATRFIPTSLMPDIDIPKITVQLSYPNNTARELETNIVRLLRNRLLQINNLKDIKTETRDGFATLKLVFEYGTKTDFAFIEVNEKIDASLNYLPRDLERPKVIKASTTDIPILNLTIALKEEYSIERFLELSEFTETILKKRVEQLPNIALADMSGHISPEIIITPYSQKIRSLGIDNTEIINAIRRNNIEYGNLIVQNGIYQYNFKFSNPLRTKKDIENIYLNIHQKLFKLKDLAQVSLQPTLERGLVYSNGKRAIVLAIIKKADAKLNELKEELETLTTSLETTYPELTFSTNQDQTQLLNLSIKNLKSSLWIGSTLAILIMFLFLKDIKAPFVIALSIPISLIISMLFFFIFGLSINVISLSGLILGVGMMIDNSIIVIDNISQKLTQGFSVVNACVKGTTEIITPLITSVLTTCSVFLPLLFLSGITGALFYEQALAITISLCTSLLVSIIFIPVLYRQLKNKKLQLKKWTLFKLKLPDTENWYAKSYSFFFSRKWLVYSISILSTIAAVMLFFKMEYSQLPEINQNETIIKIDWNDNITVNESQHRIDMVLKNISNIDQVFSEVGEQQYLLQHDDTKSFSEAVVYIKSTSNSKLKFIQSEIAQKIETQYPKSNLNFETPKNIFQYIFGTNDTQLNVEVYSKSFLESPKEEKLEEINELLATVSYTEIPIKKVASIKIIPENVLLYNVNQDDIIKELKTVFREQFIDRLKTSQKFIAIKLDYSISDIEKSISQIFIKNKNNAFIPLKNLIQIQPTKQYKTITAGINGEHIAYQVNSAKGLDSGIDNVQNILKNNNDFNFRLSGSLFELKELTHELTIVIVVAILLLYFIMAAQFESLWQPLIILLEIPIDIGGALLLLWLFGGTINIMSAIGMVIMCGVIINDSILKIHTINMLRKQGLNMEEAVKKGGELRLKSILMTSLTTILALTPFLFLNSLGANLQKPLALTVIGGMIIGTFISLYFIPLMYSFLSKKSFT</sequence>
<dbReference type="SUPFAM" id="SSF82714">
    <property type="entry name" value="Multidrug efflux transporter AcrB TolC docking domain, DN and DC subdomains"/>
    <property type="match status" value="1"/>
</dbReference>
<dbReference type="Proteomes" id="UP000464657">
    <property type="component" value="Chromosome"/>
</dbReference>
<dbReference type="PANTHER" id="PTHR32063">
    <property type="match status" value="1"/>
</dbReference>
<proteinExistence type="predicted"/>
<dbReference type="AlphaFoldDB" id="A0A7L4ZPH4"/>
<dbReference type="RefSeq" id="WP_228054842.1">
    <property type="nucleotide sequence ID" value="NZ_CP019288.1"/>
</dbReference>
<dbReference type="PANTHER" id="PTHR32063:SF0">
    <property type="entry name" value="SWARMING MOTILITY PROTEIN SWRC"/>
    <property type="match status" value="1"/>
</dbReference>
<evidence type="ECO:0000256" key="2">
    <source>
        <dbReference type="SAM" id="Phobius"/>
    </source>
</evidence>
<dbReference type="KEGG" id="kan:IMCC3317_38040"/>
<feature type="transmembrane region" description="Helical" evidence="2">
    <location>
        <begin position="869"/>
        <end position="889"/>
    </location>
</feature>
<feature type="transmembrane region" description="Helical" evidence="2">
    <location>
        <begin position="524"/>
        <end position="542"/>
    </location>
</feature>
<evidence type="ECO:0000313" key="4">
    <source>
        <dbReference type="Proteomes" id="UP000464657"/>
    </source>
</evidence>
<feature type="transmembrane region" description="Helical" evidence="2">
    <location>
        <begin position="972"/>
        <end position="998"/>
    </location>
</feature>
<dbReference type="Gene3D" id="3.30.2090.10">
    <property type="entry name" value="Multidrug efflux transporter AcrB TolC docking domain, DN and DC subdomains"/>
    <property type="match status" value="2"/>
</dbReference>
<dbReference type="SUPFAM" id="SSF82866">
    <property type="entry name" value="Multidrug efflux transporter AcrB transmembrane domain"/>
    <property type="match status" value="2"/>
</dbReference>
<protein>
    <submittedName>
        <fullName evidence="3">Multidrug resistance protein MdtC</fullName>
    </submittedName>
</protein>
<feature type="transmembrane region" description="Helical" evidence="2">
    <location>
        <begin position="895"/>
        <end position="914"/>
    </location>
</feature>
<keyword evidence="4" id="KW-1185">Reference proteome</keyword>
<organism evidence="3 4">
    <name type="scientific">Kordia antarctica</name>
    <dbReference type="NCBI Taxonomy" id="1218801"/>
    <lineage>
        <taxon>Bacteria</taxon>
        <taxon>Pseudomonadati</taxon>
        <taxon>Bacteroidota</taxon>
        <taxon>Flavobacteriia</taxon>
        <taxon>Flavobacteriales</taxon>
        <taxon>Flavobacteriaceae</taxon>
        <taxon>Kordia</taxon>
    </lineage>
</organism>
<evidence type="ECO:0000313" key="3">
    <source>
        <dbReference type="EMBL" id="QHI38411.1"/>
    </source>
</evidence>
<feature type="transmembrane region" description="Helical" evidence="2">
    <location>
        <begin position="359"/>
        <end position="379"/>
    </location>
</feature>
<accession>A0A7L4ZPH4</accession>